<feature type="transmembrane region" description="Helical" evidence="1">
    <location>
        <begin position="300"/>
        <end position="317"/>
    </location>
</feature>
<evidence type="ECO:0000313" key="2">
    <source>
        <dbReference type="EMBL" id="CAL8116648.1"/>
    </source>
</evidence>
<gene>
    <name evidence="2" type="ORF">ODALV1_LOCUS17363</name>
</gene>
<sequence>MVRKNEKDSMSLQSLLIVSNPRTIYFHYEFATQISEHMGTSYINSYPLCINISVSERETWERVTKLGEGFDVIFTWKFNRKFENLINDQPFKFIIFFTTKKFKQPLDYYLNFPSIYLTQSVFHRQLEMLCIICSTTKILPNFKILREIEKFWLILNLDFGGEFKAKEIKEREIFVQAYQIQIEYKPCSKPSNLRTEVPRGNRIFCVLSIFRQKFNMSSQVYGSPRFTPEPVYTTPKIQVEGEVNYLPYNKSLSRSRAYFQKSRWCYVSGAVDNSEWLEYMIMLTRTKYFNVQALVQPYHFLSWLLALFSAVIIIIILKIKRASSPEMWTFAQVLEQDSGLRFKKEAKITIGVVVIFWLTFTLLLRNEYTSNLTSYLMAGPSLNIPKSLREIHAKNIPVLEIFRNKFNFDYETNLLFKTQPNGQHRPYSLFVELITGAEKEAILSDYEMRQIYQRLFRTYISSIDIEVILGLLEQQELFDLGNMRKTKAHGELLSFPRISALVNTRDNLEIIATIIKYLTQGNRNFYRDFGRVVNKTLGSQQIWYFSRKFYASTMARCITFLYESGIYGWWTKDDKLLRKSIRYHRFLRSLDQLIAEKFGNKSTVLRKENSLDSLKNMLSARTSVFYQYLMGNSENSFSNPEGDVTDGWEPISYQAFVIVASISYVLLSIALVVFLIERATFRRH</sequence>
<organism evidence="2 3">
    <name type="scientific">Orchesella dallaii</name>
    <dbReference type="NCBI Taxonomy" id="48710"/>
    <lineage>
        <taxon>Eukaryota</taxon>
        <taxon>Metazoa</taxon>
        <taxon>Ecdysozoa</taxon>
        <taxon>Arthropoda</taxon>
        <taxon>Hexapoda</taxon>
        <taxon>Collembola</taxon>
        <taxon>Entomobryomorpha</taxon>
        <taxon>Entomobryoidea</taxon>
        <taxon>Orchesellidae</taxon>
        <taxon>Orchesellinae</taxon>
        <taxon>Orchesella</taxon>
    </lineage>
</organism>
<dbReference type="Proteomes" id="UP001642540">
    <property type="component" value="Unassembled WGS sequence"/>
</dbReference>
<accession>A0ABP1R0H2</accession>
<reference evidence="2 3" key="1">
    <citation type="submission" date="2024-08" db="EMBL/GenBank/DDBJ databases">
        <authorList>
            <person name="Cucini C."/>
            <person name="Frati F."/>
        </authorList>
    </citation>
    <scope>NUCLEOTIDE SEQUENCE [LARGE SCALE GENOMIC DNA]</scope>
</reference>
<keyword evidence="3" id="KW-1185">Reference proteome</keyword>
<name>A0ABP1R0H2_9HEXA</name>
<comment type="caution">
    <text evidence="2">The sequence shown here is derived from an EMBL/GenBank/DDBJ whole genome shotgun (WGS) entry which is preliminary data.</text>
</comment>
<proteinExistence type="predicted"/>
<dbReference type="EMBL" id="CAXLJM020000053">
    <property type="protein sequence ID" value="CAL8116648.1"/>
    <property type="molecule type" value="Genomic_DNA"/>
</dbReference>
<keyword evidence="1" id="KW-1133">Transmembrane helix</keyword>
<keyword evidence="1" id="KW-0812">Transmembrane</keyword>
<feature type="transmembrane region" description="Helical" evidence="1">
    <location>
        <begin position="346"/>
        <end position="364"/>
    </location>
</feature>
<evidence type="ECO:0000313" key="3">
    <source>
        <dbReference type="Proteomes" id="UP001642540"/>
    </source>
</evidence>
<feature type="transmembrane region" description="Helical" evidence="1">
    <location>
        <begin position="653"/>
        <end position="676"/>
    </location>
</feature>
<evidence type="ECO:0000256" key="1">
    <source>
        <dbReference type="SAM" id="Phobius"/>
    </source>
</evidence>
<protein>
    <submittedName>
        <fullName evidence="2">Uncharacterized protein</fullName>
    </submittedName>
</protein>
<keyword evidence="1" id="KW-0472">Membrane</keyword>